<dbReference type="PANTHER" id="PTHR47966:SF51">
    <property type="entry name" value="BETA-SITE APP-CLEAVING ENZYME, ISOFORM A-RELATED"/>
    <property type="match status" value="1"/>
</dbReference>
<dbReference type="InterPro" id="IPR001969">
    <property type="entry name" value="Aspartic_peptidase_AS"/>
</dbReference>
<evidence type="ECO:0000259" key="8">
    <source>
        <dbReference type="PROSITE" id="PS51767"/>
    </source>
</evidence>
<reference evidence="9" key="1">
    <citation type="submission" date="2021-01" db="EMBL/GenBank/DDBJ databases">
        <authorList>
            <person name="Kaushik A."/>
        </authorList>
    </citation>
    <scope>NUCLEOTIDE SEQUENCE</scope>
    <source>
        <strain evidence="9">AG3-T5</strain>
    </source>
</reference>
<dbReference type="GO" id="GO:0004190">
    <property type="term" value="F:aspartic-type endopeptidase activity"/>
    <property type="evidence" value="ECO:0007669"/>
    <property type="project" value="UniProtKB-KW"/>
</dbReference>
<feature type="disulfide bond" evidence="4">
    <location>
        <begin position="123"/>
        <end position="128"/>
    </location>
</feature>
<comment type="caution">
    <text evidence="9">The sequence shown here is derived from an EMBL/GenBank/DDBJ whole genome shotgun (WGS) entry which is preliminary data.</text>
</comment>
<evidence type="ECO:0000256" key="4">
    <source>
        <dbReference type="PIRSR" id="PIRSR601461-2"/>
    </source>
</evidence>
<keyword evidence="5" id="KW-0378">Hydrolase</keyword>
<dbReference type="AlphaFoldDB" id="A0A8H3CAH4"/>
<dbReference type="OrthoDB" id="540611at2759"/>
<feature type="domain" description="Peptidase A1" evidence="8">
    <location>
        <begin position="92"/>
        <end position="399"/>
    </location>
</feature>
<feature type="active site" evidence="3">
    <location>
        <position position="286"/>
    </location>
</feature>
<dbReference type="PANTHER" id="PTHR47966">
    <property type="entry name" value="BETA-SITE APP-CLEAVING ENZYME, ISOFORM A-RELATED"/>
    <property type="match status" value="1"/>
</dbReference>
<dbReference type="PROSITE" id="PS00141">
    <property type="entry name" value="ASP_PROTEASE"/>
    <property type="match status" value="2"/>
</dbReference>
<dbReference type="InterPro" id="IPR033121">
    <property type="entry name" value="PEPTIDASE_A1"/>
</dbReference>
<keyword evidence="5" id="KW-0645">Protease</keyword>
<dbReference type="InterPro" id="IPR034164">
    <property type="entry name" value="Pepsin-like_dom"/>
</dbReference>
<gene>
    <name evidence="9" type="ORF">RDB_LOCUS202645</name>
</gene>
<dbReference type="EMBL" id="CAJMWW010000649">
    <property type="protein sequence ID" value="CAE6479431.1"/>
    <property type="molecule type" value="Genomic_DNA"/>
</dbReference>
<evidence type="ECO:0000256" key="5">
    <source>
        <dbReference type="RuleBase" id="RU000454"/>
    </source>
</evidence>
<feature type="chain" id="PRO_5034571588" description="Peptidase A1 domain-containing protein" evidence="7">
    <location>
        <begin position="19"/>
        <end position="402"/>
    </location>
</feature>
<dbReference type="InterPro" id="IPR021109">
    <property type="entry name" value="Peptidase_aspartic_dom_sf"/>
</dbReference>
<evidence type="ECO:0000256" key="7">
    <source>
        <dbReference type="SAM" id="SignalP"/>
    </source>
</evidence>
<dbReference type="SUPFAM" id="SSF50630">
    <property type="entry name" value="Acid proteases"/>
    <property type="match status" value="1"/>
</dbReference>
<accession>A0A8H3CAH4</accession>
<keyword evidence="2 5" id="KW-0064">Aspartyl protease</keyword>
<evidence type="ECO:0000313" key="10">
    <source>
        <dbReference type="Proteomes" id="UP000663841"/>
    </source>
</evidence>
<evidence type="ECO:0000313" key="9">
    <source>
        <dbReference type="EMBL" id="CAE6479431.1"/>
    </source>
</evidence>
<sequence>MLPFITLSALVAANSVFGALPNSEGISIQLQKRGSGLARDGVIVPEALARQIYRGANKYSASINITGLLKSSISVFERQNEPLESKANDTLWAGHIEIGIPPQRFLVDFDTGSSDLWVPSSTCVAQGCSSKSTFDPSKSSSSKQQGGEFRITYGDGSGVSGPVYADTVTVAGLSAEGQLFSPINQTNGMEDYGTDGLMGLAFKSISQLKAPTFIDTLFSQGKISKPIFSMRLASGTGSEIYVGGSNPSKYTGEITYAPLESQTYWVVNGSANANGQEGFNGKMIIDSGTTAILGPYNSVWNWWSKVPGSGSCLPRDCGAPGYFTFPCANTPSVSLKFNGRDFPVAAGDFNLGVLPRNNSICVGAIGILDTPENTWVVGDAFMKNVYTVFDASESRVGFATLA</sequence>
<name>A0A8H3CAH4_9AGAM</name>
<dbReference type="GO" id="GO:0006508">
    <property type="term" value="P:proteolysis"/>
    <property type="evidence" value="ECO:0007669"/>
    <property type="project" value="UniProtKB-KW"/>
</dbReference>
<keyword evidence="7" id="KW-0732">Signal</keyword>
<feature type="disulfide bond" evidence="4">
    <location>
        <begin position="312"/>
        <end position="361"/>
    </location>
</feature>
<feature type="region of interest" description="Disordered" evidence="6">
    <location>
        <begin position="128"/>
        <end position="147"/>
    </location>
</feature>
<feature type="signal peptide" evidence="7">
    <location>
        <begin position="1"/>
        <end position="18"/>
    </location>
</feature>
<dbReference type="CDD" id="cd05471">
    <property type="entry name" value="pepsin_like"/>
    <property type="match status" value="1"/>
</dbReference>
<dbReference type="Gene3D" id="2.40.70.10">
    <property type="entry name" value="Acid Proteases"/>
    <property type="match status" value="2"/>
</dbReference>
<feature type="active site" evidence="3">
    <location>
        <position position="110"/>
    </location>
</feature>
<dbReference type="PROSITE" id="PS51767">
    <property type="entry name" value="PEPTIDASE_A1"/>
    <property type="match status" value="1"/>
</dbReference>
<dbReference type="Pfam" id="PF00026">
    <property type="entry name" value="Asp"/>
    <property type="match status" value="1"/>
</dbReference>
<comment type="similarity">
    <text evidence="1 5">Belongs to the peptidase A1 family.</text>
</comment>
<dbReference type="PRINTS" id="PR00792">
    <property type="entry name" value="PEPSIN"/>
</dbReference>
<evidence type="ECO:0000256" key="2">
    <source>
        <dbReference type="ARBA" id="ARBA00022750"/>
    </source>
</evidence>
<evidence type="ECO:0000256" key="1">
    <source>
        <dbReference type="ARBA" id="ARBA00007447"/>
    </source>
</evidence>
<evidence type="ECO:0000256" key="6">
    <source>
        <dbReference type="SAM" id="MobiDB-lite"/>
    </source>
</evidence>
<protein>
    <recommendedName>
        <fullName evidence="8">Peptidase A1 domain-containing protein</fullName>
    </recommendedName>
</protein>
<proteinExistence type="inferred from homology"/>
<keyword evidence="4" id="KW-1015">Disulfide bond</keyword>
<organism evidence="9 10">
    <name type="scientific">Rhizoctonia solani</name>
    <dbReference type="NCBI Taxonomy" id="456999"/>
    <lineage>
        <taxon>Eukaryota</taxon>
        <taxon>Fungi</taxon>
        <taxon>Dikarya</taxon>
        <taxon>Basidiomycota</taxon>
        <taxon>Agaricomycotina</taxon>
        <taxon>Agaricomycetes</taxon>
        <taxon>Cantharellales</taxon>
        <taxon>Ceratobasidiaceae</taxon>
        <taxon>Rhizoctonia</taxon>
    </lineage>
</organism>
<feature type="compositionally biased region" description="Low complexity" evidence="6">
    <location>
        <begin position="129"/>
        <end position="143"/>
    </location>
</feature>
<dbReference type="InterPro" id="IPR001461">
    <property type="entry name" value="Aspartic_peptidase_A1"/>
</dbReference>
<dbReference type="FunFam" id="2.40.70.10:FF:000008">
    <property type="entry name" value="Cathepsin D"/>
    <property type="match status" value="1"/>
</dbReference>
<evidence type="ECO:0000256" key="3">
    <source>
        <dbReference type="PIRSR" id="PIRSR601461-1"/>
    </source>
</evidence>
<dbReference type="Proteomes" id="UP000663841">
    <property type="component" value="Unassembled WGS sequence"/>
</dbReference>